<evidence type="ECO:0000313" key="3">
    <source>
        <dbReference type="Proteomes" id="UP001314169"/>
    </source>
</evidence>
<evidence type="ECO:0000256" key="1">
    <source>
        <dbReference type="SAM" id="MobiDB-lite"/>
    </source>
</evidence>
<dbReference type="Proteomes" id="UP001314169">
    <property type="component" value="Chromosome 11"/>
</dbReference>
<gene>
    <name evidence="2" type="ORF">MPIPNATIZW_LOCUS2977</name>
</gene>
<keyword evidence="3" id="KW-1185">Reference proteome</keyword>
<organism evidence="2 3">
    <name type="scientific">Pipistrellus nathusii</name>
    <name type="common">Nathusius' pipistrelle</name>
    <dbReference type="NCBI Taxonomy" id="59473"/>
    <lineage>
        <taxon>Eukaryota</taxon>
        <taxon>Metazoa</taxon>
        <taxon>Chordata</taxon>
        <taxon>Craniata</taxon>
        <taxon>Vertebrata</taxon>
        <taxon>Euteleostomi</taxon>
        <taxon>Mammalia</taxon>
        <taxon>Eutheria</taxon>
        <taxon>Laurasiatheria</taxon>
        <taxon>Chiroptera</taxon>
        <taxon>Yangochiroptera</taxon>
        <taxon>Vespertilionidae</taxon>
        <taxon>Pipistrellus</taxon>
    </lineage>
</organism>
<name>A0ABN9Z8K1_PIPNA</name>
<accession>A0ABN9Z8K1</accession>
<evidence type="ECO:0000313" key="2">
    <source>
        <dbReference type="EMBL" id="CAK6434671.1"/>
    </source>
</evidence>
<protein>
    <submittedName>
        <fullName evidence="2">Uncharacterized protein</fullName>
    </submittedName>
</protein>
<feature type="compositionally biased region" description="Pro residues" evidence="1">
    <location>
        <begin position="56"/>
        <end position="72"/>
    </location>
</feature>
<sequence length="72" mass="7890">MELSGFRQPPTSLGVFLFKRPERDMPPRMQFVSTWQLRCSSPAEAAPGRQRSSQPGPGPQPGSPPRPLGGRC</sequence>
<proteinExistence type="predicted"/>
<dbReference type="EMBL" id="OY882868">
    <property type="protein sequence ID" value="CAK6434671.1"/>
    <property type="molecule type" value="Genomic_DNA"/>
</dbReference>
<reference evidence="2" key="1">
    <citation type="submission" date="2023-12" db="EMBL/GenBank/DDBJ databases">
        <authorList>
            <person name="Brown T."/>
        </authorList>
    </citation>
    <scope>NUCLEOTIDE SEQUENCE</scope>
</reference>
<feature type="region of interest" description="Disordered" evidence="1">
    <location>
        <begin position="41"/>
        <end position="72"/>
    </location>
</feature>